<evidence type="ECO:0000256" key="6">
    <source>
        <dbReference type="SAM" id="Phobius"/>
    </source>
</evidence>
<evidence type="ECO:0000256" key="3">
    <source>
        <dbReference type="ARBA" id="ARBA00022989"/>
    </source>
</evidence>
<proteinExistence type="predicted"/>
<feature type="transmembrane region" description="Helical" evidence="6">
    <location>
        <begin position="461"/>
        <end position="485"/>
    </location>
</feature>
<feature type="transmembrane region" description="Helical" evidence="6">
    <location>
        <begin position="141"/>
        <end position="160"/>
    </location>
</feature>
<dbReference type="InterPro" id="IPR020846">
    <property type="entry name" value="MFS_dom"/>
</dbReference>
<protein>
    <recommendedName>
        <fullName evidence="7">Major facilitator superfamily (MFS) profile domain-containing protein</fullName>
    </recommendedName>
</protein>
<feature type="compositionally biased region" description="Polar residues" evidence="5">
    <location>
        <begin position="49"/>
        <end position="60"/>
    </location>
</feature>
<feature type="region of interest" description="Disordered" evidence="5">
    <location>
        <begin position="21"/>
        <end position="60"/>
    </location>
</feature>
<dbReference type="PANTHER" id="PTHR23507">
    <property type="entry name" value="ZGC:174356"/>
    <property type="match status" value="1"/>
</dbReference>
<feature type="transmembrane region" description="Helical" evidence="6">
    <location>
        <begin position="66"/>
        <end position="88"/>
    </location>
</feature>
<feature type="transmembrane region" description="Helical" evidence="6">
    <location>
        <begin position="491"/>
        <end position="513"/>
    </location>
</feature>
<keyword evidence="9" id="KW-1185">Reference proteome</keyword>
<organism evidence="8 9">
    <name type="scientific">Macrostomum lignano</name>
    <dbReference type="NCBI Taxonomy" id="282301"/>
    <lineage>
        <taxon>Eukaryota</taxon>
        <taxon>Metazoa</taxon>
        <taxon>Spiralia</taxon>
        <taxon>Lophotrochozoa</taxon>
        <taxon>Platyhelminthes</taxon>
        <taxon>Rhabditophora</taxon>
        <taxon>Macrostomorpha</taxon>
        <taxon>Macrostomida</taxon>
        <taxon>Macrostomidae</taxon>
        <taxon>Macrostomum</taxon>
    </lineage>
</organism>
<dbReference type="SUPFAM" id="SSF103473">
    <property type="entry name" value="MFS general substrate transporter"/>
    <property type="match status" value="1"/>
</dbReference>
<dbReference type="Gene3D" id="1.20.1250.20">
    <property type="entry name" value="MFS general substrate transporter like domains"/>
    <property type="match status" value="1"/>
</dbReference>
<evidence type="ECO:0000256" key="4">
    <source>
        <dbReference type="ARBA" id="ARBA00023136"/>
    </source>
</evidence>
<feature type="transmembrane region" description="Helical" evidence="6">
    <location>
        <begin position="426"/>
        <end position="449"/>
    </location>
</feature>
<keyword evidence="2 6" id="KW-0812">Transmembrane</keyword>
<dbReference type="Pfam" id="PF07690">
    <property type="entry name" value="MFS_1"/>
    <property type="match status" value="1"/>
</dbReference>
<dbReference type="GO" id="GO:0016020">
    <property type="term" value="C:membrane"/>
    <property type="evidence" value="ECO:0007669"/>
    <property type="project" value="UniProtKB-SubCell"/>
</dbReference>
<evidence type="ECO:0000256" key="5">
    <source>
        <dbReference type="SAM" id="MobiDB-lite"/>
    </source>
</evidence>
<reference evidence="8 9" key="1">
    <citation type="submission" date="2017-06" db="EMBL/GenBank/DDBJ databases">
        <title>A platform for efficient transgenesis in Macrostomum lignano, a flatworm model organism for stem cell research.</title>
        <authorList>
            <person name="Berezikov E."/>
        </authorList>
    </citation>
    <scope>NUCLEOTIDE SEQUENCE [LARGE SCALE GENOMIC DNA]</scope>
    <source>
        <strain evidence="8">DV1</strain>
        <tissue evidence="8">Whole organism</tissue>
    </source>
</reference>
<feature type="transmembrane region" description="Helical" evidence="6">
    <location>
        <begin position="330"/>
        <end position="355"/>
    </location>
</feature>
<feature type="transmembrane region" description="Helical" evidence="6">
    <location>
        <begin position="367"/>
        <end position="389"/>
    </location>
</feature>
<feature type="transmembrane region" description="Helical" evidence="6">
    <location>
        <begin position="172"/>
        <end position="191"/>
    </location>
</feature>
<comment type="subcellular location">
    <subcellularLocation>
        <location evidence="1">Membrane</location>
        <topology evidence="1">Multi-pass membrane protein</topology>
    </subcellularLocation>
</comment>
<dbReference type="EMBL" id="NIVC01002898">
    <property type="protein sequence ID" value="PAA54494.1"/>
    <property type="molecule type" value="Genomic_DNA"/>
</dbReference>
<evidence type="ECO:0000259" key="7">
    <source>
        <dbReference type="PROSITE" id="PS50850"/>
    </source>
</evidence>
<keyword evidence="3 6" id="KW-1133">Transmembrane helix</keyword>
<feature type="transmembrane region" description="Helical" evidence="6">
    <location>
        <begin position="232"/>
        <end position="254"/>
    </location>
</feature>
<dbReference type="AlphaFoldDB" id="A0A267E0P1"/>
<dbReference type="InterPro" id="IPR011701">
    <property type="entry name" value="MFS"/>
</dbReference>
<sequence>MSGKPNDASEVVVATSSINSYGSNRSLTHRGSVNSPSSSDLPDDIAEDAQSQNENSQTASFPGTRLHFASLLIFALLFYTGVIAIALATSQYIYARYAAEVGIEDAGRNTDSSQCKGVSNATQDLRRRAAIAQERSAKLSLYTSLAQGIPSLFSVFLLSAFSDRWGRKTSMFVPWCTTFVSFVIHVLVVLLDLPLEWLILSSLVSGLGGSFASMLASVFAMVADMTAPSSRALYIGIAEAVFTVCISVSELTVGVWIRTRGFREPVIAFAVVMTLSIVPFLCFVPETSPGSLRRRQLGIVSAEPLTWRRFTDLLSGTMRLFNSNWRRAKILISLIVAFFFLSLSFLAFGVNTLYLLGLPFCWNAEKLGYFIAASSVADQIVFVLVLGLLRSRVTDTFLASIGLASSAVQNAVFGVAFLFPPPFDDITLYLSRVAGLLSKLPSTMLRAMLSKSVTATEQGAAFGAVAFIQVFASLFAGTVTNAVYAGTVASFQGFVFFVLALWIVLSAVCVGCYSHFKRRYGRQAVVIEIDGKDNDGYEVSLGIDGPGSVAEHD</sequence>
<evidence type="ECO:0000256" key="2">
    <source>
        <dbReference type="ARBA" id="ARBA00022692"/>
    </source>
</evidence>
<evidence type="ECO:0000256" key="1">
    <source>
        <dbReference type="ARBA" id="ARBA00004141"/>
    </source>
</evidence>
<feature type="transmembrane region" description="Helical" evidence="6">
    <location>
        <begin position="396"/>
        <end position="420"/>
    </location>
</feature>
<feature type="transmembrane region" description="Helical" evidence="6">
    <location>
        <begin position="197"/>
        <end position="220"/>
    </location>
</feature>
<dbReference type="OrthoDB" id="3026777at2759"/>
<feature type="domain" description="Major facilitator superfamily (MFS) profile" evidence="7">
    <location>
        <begin position="65"/>
        <end position="518"/>
    </location>
</feature>
<evidence type="ECO:0000313" key="9">
    <source>
        <dbReference type="Proteomes" id="UP000215902"/>
    </source>
</evidence>
<name>A0A267E0P1_9PLAT</name>
<dbReference type="GO" id="GO:0022857">
    <property type="term" value="F:transmembrane transporter activity"/>
    <property type="evidence" value="ECO:0007669"/>
    <property type="project" value="InterPro"/>
</dbReference>
<dbReference type="PANTHER" id="PTHR23507:SF1">
    <property type="entry name" value="FI18259P1-RELATED"/>
    <property type="match status" value="1"/>
</dbReference>
<gene>
    <name evidence="8" type="ORF">BOX15_Mlig033647g1</name>
</gene>
<evidence type="ECO:0000313" key="8">
    <source>
        <dbReference type="EMBL" id="PAA54494.1"/>
    </source>
</evidence>
<accession>A0A267E0P1</accession>
<keyword evidence="4 6" id="KW-0472">Membrane</keyword>
<dbReference type="Proteomes" id="UP000215902">
    <property type="component" value="Unassembled WGS sequence"/>
</dbReference>
<dbReference type="PROSITE" id="PS50850">
    <property type="entry name" value="MFS"/>
    <property type="match status" value="1"/>
</dbReference>
<feature type="compositionally biased region" description="Polar residues" evidence="5">
    <location>
        <begin position="21"/>
        <end position="40"/>
    </location>
</feature>
<comment type="caution">
    <text evidence="8">The sequence shown here is derived from an EMBL/GenBank/DDBJ whole genome shotgun (WGS) entry which is preliminary data.</text>
</comment>
<dbReference type="InterPro" id="IPR036259">
    <property type="entry name" value="MFS_trans_sf"/>
</dbReference>